<comment type="subcellular location">
    <subcellularLocation>
        <location evidence="1">Membrane</location>
        <topology evidence="1">Single-pass membrane protein</topology>
    </subcellularLocation>
</comment>
<evidence type="ECO:0000256" key="2">
    <source>
        <dbReference type="ARBA" id="ARBA00022692"/>
    </source>
</evidence>
<dbReference type="Proteomes" id="UP000438476">
    <property type="component" value="Unassembled WGS sequence"/>
</dbReference>
<organism evidence="8 9">
    <name type="scientific">Altericroceibacterium endophyticum</name>
    <dbReference type="NCBI Taxonomy" id="1808508"/>
    <lineage>
        <taxon>Bacteria</taxon>
        <taxon>Pseudomonadati</taxon>
        <taxon>Pseudomonadota</taxon>
        <taxon>Alphaproteobacteria</taxon>
        <taxon>Sphingomonadales</taxon>
        <taxon>Erythrobacteraceae</taxon>
        <taxon>Altericroceibacterium</taxon>
    </lineage>
</organism>
<keyword evidence="2 6" id="KW-0812">Transmembrane</keyword>
<evidence type="ECO:0000313" key="8">
    <source>
        <dbReference type="EMBL" id="MXO67171.1"/>
    </source>
</evidence>
<feature type="region of interest" description="Disordered" evidence="5">
    <location>
        <begin position="1"/>
        <end position="30"/>
    </location>
</feature>
<dbReference type="Pfam" id="PF04357">
    <property type="entry name" value="TamB"/>
    <property type="match status" value="1"/>
</dbReference>
<dbReference type="PANTHER" id="PTHR36985:SF1">
    <property type="entry name" value="TRANSLOCATION AND ASSEMBLY MODULE SUBUNIT TAMB"/>
    <property type="match status" value="1"/>
</dbReference>
<evidence type="ECO:0000256" key="6">
    <source>
        <dbReference type="SAM" id="Phobius"/>
    </source>
</evidence>
<dbReference type="EMBL" id="WTYT01000007">
    <property type="protein sequence ID" value="MXO67171.1"/>
    <property type="molecule type" value="Genomic_DNA"/>
</dbReference>
<keyword evidence="3 6" id="KW-1133">Transmembrane helix</keyword>
<feature type="region of interest" description="Disordered" evidence="5">
    <location>
        <begin position="1166"/>
        <end position="1185"/>
    </location>
</feature>
<dbReference type="InterPro" id="IPR007452">
    <property type="entry name" value="TamB_C"/>
</dbReference>
<evidence type="ECO:0000256" key="1">
    <source>
        <dbReference type="ARBA" id="ARBA00004167"/>
    </source>
</evidence>
<evidence type="ECO:0000256" key="4">
    <source>
        <dbReference type="ARBA" id="ARBA00023136"/>
    </source>
</evidence>
<evidence type="ECO:0000256" key="5">
    <source>
        <dbReference type="SAM" id="MobiDB-lite"/>
    </source>
</evidence>
<reference evidence="8 9" key="1">
    <citation type="submission" date="2019-12" db="EMBL/GenBank/DDBJ databases">
        <title>Genomic-based taxomic classification of the family Erythrobacteraceae.</title>
        <authorList>
            <person name="Xu L."/>
        </authorList>
    </citation>
    <scope>NUCLEOTIDE SEQUENCE [LARGE SCALE GENOMIC DNA]</scope>
    <source>
        <strain evidence="8 9">LMG 29518</strain>
    </source>
</reference>
<dbReference type="PANTHER" id="PTHR36985">
    <property type="entry name" value="TRANSLOCATION AND ASSEMBLY MODULE SUBUNIT TAMB"/>
    <property type="match status" value="1"/>
</dbReference>
<evidence type="ECO:0000259" key="7">
    <source>
        <dbReference type="Pfam" id="PF04357"/>
    </source>
</evidence>
<keyword evidence="9" id="KW-1185">Reference proteome</keyword>
<sequence length="1429" mass="150746">MQDLPENPENSGSDAAQHDIQEDTQEDSGHRRSHWGRRILKWGLIALGVILAALAALLLLLNTGPGHRFIVSQIENLEFENGMQISIGDLDGSIYSELTINDLAISDPEGVFLASPQIRLDWRPFAFINSHVDVRSASADLITLKRLPAFNETPPSEGPLLPDLDIDIGSLKVAQFVAEKPVTGEKRIASLNGEAHIADGRAQLTFNGETIGTTDGADGNVAGGDKIALILDAVPEKNQLDLDLDLNAPADGVIAALAGLTDPLSVKLTGKGDWSNWNGQLNADLAGEELARLELATRDGSFAIKGPTRIARLFEGPTANLLGPVMTLDVGAALTERRADITGTITSDAFNFDADGIVDLANNSFDDLRMQFVLLKPSAMAENLSGNGLQATLNLNGEFATPQVTYALRAKRLSMNDMSLIDLSVNGDATIDAKQILIPVNARVGKITGLDSVAGGTLENIRLNGDLAIQGTRILSDNMRIRSDRLNATALIIADTSTGLYTGGIDGRLDNYRIDSVGTFNIETDMEIQSPPSGGFALNGRVRVRSTRIENESVRGVLGGNAVAAANIRYGADGRILFSNLTLDAPAARITSGSGSYAPDGQITFNVNALTDQYGPIVVRVTGTVANPDAAILAERPGLGIGLANLRAQISGAPGGYRLQAKGQSDYGPLDADLVLKTGDVIRLDITRASFAGIDLAGSLEQTKSGPFAGKLTANGQGIGGIVRLDAKGQYQEALINLRAKGTTLPGPANISIGSAIIDARVVLYDQPYIVADAQLSQTTYGSFNLAAARAKINYRDGEGKAQLVAEGVSGVPFRMAANADLTPELWRVALKGKARGIDFSTATPARIKPTMAGYDLLPTRIDFGKGNIRLAGSYGQGLKLQTRLDALDLNIVNAFVPGLGVNGSATGSLDFAQSSPAAFPSADARLQVKDFTRTTATSVSQSININFVGKLLPDGGEARAVMRRRGSVIGRLVTSLRPLAPGAGSWTERLMQAPLSGGIRYNGPADTLFSFAGQPDQRLSGAIGVAADFSGRVSKPQMKGVIRADSLVYENQTYGTRLSDMAISGRFSGERFELERLQAQAGDGSLNAKGYVSLAADSGYPMDFSITLDDARLARSAAISTTATGELRLSKSAGETALISGTIKLPETRYQIISQGAAEVPELTGVRFKPPKGPQRITGDEPVEPQPGLFELIRLDLTLRAPDQLYVSGMGLESEWSADLNLRGTSASPRMSGNVSLIRGTLGFAGRSFELEEGRVSFTGGATIDPTIDMRASDDIDDVTVNVSVSGRAMDPQIAFSSSPGLPQDEIVSRILFGSSVGNLSAMQAVQLAASLNSLRGSGGGLNPMGKLRSATGIDRLRILGSDDKTGRGTSLAAGQYLTDDIYIEFITDARGFTATQLEVSLTPALSVLSQAGGSGSTNVSVRYKKKY</sequence>
<comment type="caution">
    <text evidence="8">The sequence shown here is derived from an EMBL/GenBank/DDBJ whole genome shotgun (WGS) entry which is preliminary data.</text>
</comment>
<dbReference type="GO" id="GO:0009306">
    <property type="term" value="P:protein secretion"/>
    <property type="evidence" value="ECO:0007669"/>
    <property type="project" value="InterPro"/>
</dbReference>
<feature type="domain" description="Translocation and assembly module TamB C-terminal" evidence="7">
    <location>
        <begin position="1077"/>
        <end position="1429"/>
    </location>
</feature>
<dbReference type="GO" id="GO:0097347">
    <property type="term" value="C:TAM protein secretion complex"/>
    <property type="evidence" value="ECO:0007669"/>
    <property type="project" value="TreeGrafter"/>
</dbReference>
<proteinExistence type="predicted"/>
<dbReference type="GO" id="GO:0005886">
    <property type="term" value="C:plasma membrane"/>
    <property type="evidence" value="ECO:0007669"/>
    <property type="project" value="InterPro"/>
</dbReference>
<accession>A0A6I4TAH1</accession>
<name>A0A6I4TAH1_9SPHN</name>
<dbReference type="OrthoDB" id="7784409at2"/>
<protein>
    <recommendedName>
        <fullName evidence="7">Translocation and assembly module TamB C-terminal domain-containing protein</fullName>
    </recommendedName>
</protein>
<gene>
    <name evidence="8" type="ORF">GRI91_15505</name>
</gene>
<keyword evidence="4 6" id="KW-0472">Membrane</keyword>
<evidence type="ECO:0000313" key="9">
    <source>
        <dbReference type="Proteomes" id="UP000438476"/>
    </source>
</evidence>
<feature type="transmembrane region" description="Helical" evidence="6">
    <location>
        <begin position="39"/>
        <end position="61"/>
    </location>
</feature>
<evidence type="ECO:0000256" key="3">
    <source>
        <dbReference type="ARBA" id="ARBA00022989"/>
    </source>
</evidence>